<dbReference type="InterPro" id="IPR033118">
    <property type="entry name" value="EXPERA"/>
</dbReference>
<comment type="subcellular location">
    <subcellularLocation>
        <location evidence="1">Endoplasmic reticulum membrane</location>
        <topology evidence="1">Multi-pass membrane protein</topology>
    </subcellularLocation>
</comment>
<evidence type="ECO:0000313" key="10">
    <source>
        <dbReference type="RefSeq" id="XP_022135606.1"/>
    </source>
</evidence>
<evidence type="ECO:0000313" key="9">
    <source>
        <dbReference type="Proteomes" id="UP000504603"/>
    </source>
</evidence>
<feature type="transmembrane region" description="Helical" evidence="7">
    <location>
        <begin position="7"/>
        <end position="26"/>
    </location>
</feature>
<evidence type="ECO:0000256" key="1">
    <source>
        <dbReference type="ARBA" id="ARBA00004477"/>
    </source>
</evidence>
<evidence type="ECO:0000256" key="4">
    <source>
        <dbReference type="ARBA" id="ARBA00022824"/>
    </source>
</evidence>
<dbReference type="Proteomes" id="UP000504603">
    <property type="component" value="Unplaced"/>
</dbReference>
<keyword evidence="3 7" id="KW-0812">Transmembrane</keyword>
<organism evidence="9 10">
    <name type="scientific">Momordica charantia</name>
    <name type="common">Bitter gourd</name>
    <name type="synonym">Balsam pear</name>
    <dbReference type="NCBI Taxonomy" id="3673"/>
    <lineage>
        <taxon>Eukaryota</taxon>
        <taxon>Viridiplantae</taxon>
        <taxon>Streptophyta</taxon>
        <taxon>Embryophyta</taxon>
        <taxon>Tracheophyta</taxon>
        <taxon>Spermatophyta</taxon>
        <taxon>Magnoliopsida</taxon>
        <taxon>eudicotyledons</taxon>
        <taxon>Gunneridae</taxon>
        <taxon>Pentapetalae</taxon>
        <taxon>rosids</taxon>
        <taxon>fabids</taxon>
        <taxon>Cucurbitales</taxon>
        <taxon>Cucurbitaceae</taxon>
        <taxon>Momordiceae</taxon>
        <taxon>Momordica</taxon>
    </lineage>
</organism>
<keyword evidence="4" id="KW-0256">Endoplasmic reticulum</keyword>
<dbReference type="GeneID" id="111007523"/>
<proteinExistence type="inferred from homology"/>
<dbReference type="AlphaFoldDB" id="A0A6J1C182"/>
<gene>
    <name evidence="10" type="primary">LOC111007523</name>
</gene>
<keyword evidence="9" id="KW-1185">Reference proteome</keyword>
<evidence type="ECO:0000259" key="8">
    <source>
        <dbReference type="PROSITE" id="PS51751"/>
    </source>
</evidence>
<dbReference type="KEGG" id="mcha:111007523"/>
<evidence type="ECO:0000256" key="3">
    <source>
        <dbReference type="ARBA" id="ARBA00022692"/>
    </source>
</evidence>
<evidence type="ECO:0000256" key="6">
    <source>
        <dbReference type="ARBA" id="ARBA00023136"/>
    </source>
</evidence>
<dbReference type="RefSeq" id="XP_022135606.1">
    <property type="nucleotide sequence ID" value="XM_022279914.1"/>
</dbReference>
<evidence type="ECO:0000256" key="5">
    <source>
        <dbReference type="ARBA" id="ARBA00022989"/>
    </source>
</evidence>
<feature type="transmembrane region" description="Helical" evidence="7">
    <location>
        <begin position="97"/>
        <end position="116"/>
    </location>
</feature>
<feature type="domain" description="EXPERA" evidence="8">
    <location>
        <begin position="8"/>
        <end position="140"/>
    </location>
</feature>
<dbReference type="PANTHER" id="PTHR31204:SF1">
    <property type="entry name" value="SIGMA INTRACELLULAR RECEPTOR 2"/>
    <property type="match status" value="1"/>
</dbReference>
<feature type="transmembrane region" description="Helical" evidence="7">
    <location>
        <begin position="128"/>
        <end position="145"/>
    </location>
</feature>
<feature type="transmembrane region" description="Helical" evidence="7">
    <location>
        <begin position="63"/>
        <end position="85"/>
    </location>
</feature>
<evidence type="ECO:0000256" key="2">
    <source>
        <dbReference type="ARBA" id="ARBA00009096"/>
    </source>
</evidence>
<dbReference type="InterPro" id="IPR051987">
    <property type="entry name" value="Sigma-2_receptor-like"/>
</dbReference>
<dbReference type="Pfam" id="PF05241">
    <property type="entry name" value="EBP"/>
    <property type="match status" value="1"/>
</dbReference>
<evidence type="ECO:0000256" key="7">
    <source>
        <dbReference type="PIRNR" id="PIRNR031032"/>
    </source>
</evidence>
<keyword evidence="5 7" id="KW-1133">Transmembrane helix</keyword>
<dbReference type="PIRSF" id="PIRSF031032">
    <property type="entry name" value="TMP_97_prd"/>
    <property type="match status" value="1"/>
</dbReference>
<sequence length="166" mass="18361">MGALLKLVDAILFLFFIVLALAPPLIDFQLLLPRTLFPNFVVDLKSWYIRQSGDYLMSEPPHFFAGLVCFELLFQWPVTLLNLYAFLAAKPWFNTTCLIYGVSVLASMSAIMGEMVGSNRASNTLLTIYFPFFGLGALATLRGLVACSNKANIIGAGQSNVRKKRA</sequence>
<name>A0A6J1C182_MOMCH</name>
<comment type="similarity">
    <text evidence="2">Belongs to the TMEM97/sigma-2 receptor family.</text>
</comment>
<accession>A0A6J1C182</accession>
<dbReference type="PROSITE" id="PS51751">
    <property type="entry name" value="EXPERA"/>
    <property type="match status" value="1"/>
</dbReference>
<keyword evidence="6 7" id="KW-0472">Membrane</keyword>
<reference evidence="10" key="1">
    <citation type="submission" date="2025-08" db="UniProtKB">
        <authorList>
            <consortium name="RefSeq"/>
        </authorList>
    </citation>
    <scope>IDENTIFICATION</scope>
    <source>
        <strain evidence="10">OHB3-1</strain>
    </source>
</reference>
<protein>
    <submittedName>
        <fullName evidence="10">Transmembrane protein 97-like</fullName>
    </submittedName>
</protein>
<dbReference type="PANTHER" id="PTHR31204">
    <property type="entry name" value="SIGMA INTRACELLULAR RECEPTOR 2"/>
    <property type="match status" value="1"/>
</dbReference>
<dbReference type="InterPro" id="IPR016964">
    <property type="entry name" value="Sigma2_recept"/>
</dbReference>
<dbReference type="OrthoDB" id="433124at2759"/>
<dbReference type="GO" id="GO:0005789">
    <property type="term" value="C:endoplasmic reticulum membrane"/>
    <property type="evidence" value="ECO:0007669"/>
    <property type="project" value="UniProtKB-SubCell"/>
</dbReference>